<dbReference type="Proteomes" id="UP000002277">
    <property type="component" value="Chromosome 7"/>
</dbReference>
<dbReference type="GeneTree" id="ENSGT00910000145028"/>
<dbReference type="AlphaFoldDB" id="H2RH95"/>
<keyword evidence="2" id="KW-1185">Reference proteome</keyword>
<evidence type="ECO:0000313" key="2">
    <source>
        <dbReference type="Proteomes" id="UP000002277"/>
    </source>
</evidence>
<dbReference type="OMA" id="AGKRIHK"/>
<evidence type="ECO:0000313" key="1">
    <source>
        <dbReference type="Ensembl" id="ENSPTRP00000060894.1"/>
    </source>
</evidence>
<name>H2RH95_PANTR</name>
<reference evidence="1" key="3">
    <citation type="submission" date="2025-09" db="UniProtKB">
        <authorList>
            <consortium name="Ensembl"/>
        </authorList>
    </citation>
    <scope>IDENTIFICATION</scope>
</reference>
<dbReference type="PaxDb" id="9598-ENSPTRP00000060841"/>
<dbReference type="Bgee" id="ENSPTRG00000047445">
    <property type="expression patterns" value="Expressed in primary visual cortex and 4 other cell types or tissues"/>
</dbReference>
<accession>H2RH95</accession>
<reference evidence="1" key="2">
    <citation type="submission" date="2025-08" db="UniProtKB">
        <authorList>
            <consortium name="Ensembl"/>
        </authorList>
    </citation>
    <scope>IDENTIFICATION</scope>
</reference>
<proteinExistence type="predicted"/>
<reference evidence="1 2" key="1">
    <citation type="journal article" date="2005" name="Nature">
        <title>Initial sequence of the chimpanzee genome and comparison with the human genome.</title>
        <authorList>
            <consortium name="Chimpanzee sequencing and analysis consortium"/>
        </authorList>
    </citation>
    <scope>NUCLEOTIDE SEQUENCE [LARGE SCALE GENOMIC DNA]</scope>
</reference>
<sequence>MYSIPTTVVEERLSLSLQLIAFPTVSCEILLEITSQTNKKQTWETRYTHSAEEIGIILGETGIHKTQAVPYICFLLRHQFISQSSHVRVEALYSLLFLGTLLQGGKGQEVLLEDALRARAP</sequence>
<dbReference type="Ensembl" id="ENSPTRT00000076043.2">
    <property type="protein sequence ID" value="ENSPTRP00000060894.1"/>
    <property type="gene ID" value="ENSPTRG00000047445.1"/>
</dbReference>
<protein>
    <submittedName>
        <fullName evidence="1">Uncharacterized protein</fullName>
    </submittedName>
</protein>
<organism evidence="1 2">
    <name type="scientific">Pan troglodytes</name>
    <name type="common">Chimpanzee</name>
    <dbReference type="NCBI Taxonomy" id="9598"/>
    <lineage>
        <taxon>Eukaryota</taxon>
        <taxon>Metazoa</taxon>
        <taxon>Chordata</taxon>
        <taxon>Craniata</taxon>
        <taxon>Vertebrata</taxon>
        <taxon>Euteleostomi</taxon>
        <taxon>Mammalia</taxon>
        <taxon>Eutheria</taxon>
        <taxon>Euarchontoglires</taxon>
        <taxon>Primates</taxon>
        <taxon>Haplorrhini</taxon>
        <taxon>Catarrhini</taxon>
        <taxon>Hominidae</taxon>
        <taxon>Pan</taxon>
    </lineage>
</organism>
<dbReference type="EMBL" id="AC194568">
    <property type="status" value="NOT_ANNOTATED_CDS"/>
    <property type="molecule type" value="Genomic_DNA"/>
</dbReference>
<dbReference type="InParanoid" id="H2RH95"/>